<accession>A0A1I0QMC1</accession>
<keyword evidence="1" id="KW-0472">Membrane</keyword>
<feature type="transmembrane region" description="Helical" evidence="1">
    <location>
        <begin position="42"/>
        <end position="64"/>
    </location>
</feature>
<dbReference type="RefSeq" id="WP_092454178.1">
    <property type="nucleotide sequence ID" value="NZ_FOJI01000008.1"/>
</dbReference>
<keyword evidence="1" id="KW-0812">Transmembrane</keyword>
<organism evidence="2 3">
    <name type="scientific">[Clostridium] fimetarium</name>
    <dbReference type="NCBI Taxonomy" id="99656"/>
    <lineage>
        <taxon>Bacteria</taxon>
        <taxon>Bacillati</taxon>
        <taxon>Bacillota</taxon>
        <taxon>Clostridia</taxon>
        <taxon>Lachnospirales</taxon>
        <taxon>Lachnospiraceae</taxon>
    </lineage>
</organism>
<dbReference type="Pfam" id="PF07456">
    <property type="entry name" value="Hpre_diP_synt_I"/>
    <property type="match status" value="1"/>
</dbReference>
<keyword evidence="1" id="KW-1133">Transmembrane helix</keyword>
<reference evidence="2 3" key="1">
    <citation type="submission" date="2016-10" db="EMBL/GenBank/DDBJ databases">
        <authorList>
            <person name="de Groot N.N."/>
        </authorList>
    </citation>
    <scope>NUCLEOTIDE SEQUENCE [LARGE SCALE GENOMIC DNA]</scope>
    <source>
        <strain evidence="2 3">DSM 9179</strain>
    </source>
</reference>
<protein>
    <submittedName>
        <fullName evidence="2">Heptaprenyl diphosphate synthase</fullName>
    </submittedName>
</protein>
<keyword evidence="3" id="KW-1185">Reference proteome</keyword>
<feature type="transmembrane region" description="Helical" evidence="1">
    <location>
        <begin position="102"/>
        <end position="126"/>
    </location>
</feature>
<dbReference type="AlphaFoldDB" id="A0A1I0QMC1"/>
<name>A0A1I0QMC1_9FIRM</name>
<dbReference type="Gene3D" id="1.10.1760.20">
    <property type="match status" value="1"/>
</dbReference>
<dbReference type="InterPro" id="IPR014535">
    <property type="entry name" value="Hpre_diP_synt_I"/>
</dbReference>
<dbReference type="EMBL" id="FOJI01000008">
    <property type="protein sequence ID" value="SEW28482.1"/>
    <property type="molecule type" value="Genomic_DNA"/>
</dbReference>
<dbReference type="Proteomes" id="UP000199701">
    <property type="component" value="Unassembled WGS sequence"/>
</dbReference>
<feature type="transmembrane region" description="Helical" evidence="1">
    <location>
        <begin position="133"/>
        <end position="154"/>
    </location>
</feature>
<feature type="transmembrane region" description="Helical" evidence="1">
    <location>
        <begin position="76"/>
        <end position="96"/>
    </location>
</feature>
<evidence type="ECO:0000256" key="1">
    <source>
        <dbReference type="SAM" id="Phobius"/>
    </source>
</evidence>
<proteinExistence type="predicted"/>
<dbReference type="OrthoDB" id="9799095at2"/>
<evidence type="ECO:0000313" key="3">
    <source>
        <dbReference type="Proteomes" id="UP000199701"/>
    </source>
</evidence>
<sequence length="168" mass="17687">MNNNSKRVAICGVLTALAMIFSYIEALIPIPIGIPGVKLGIANIAIIAVIYIVGDSQAIIVNFLRIMLTGILFGNFYSFLFSLAGGMLSVVIMVLVKKTKKLSMVGVSIIGGVAHNIGQIVAAVFLMDNAAIAYYLPVLIIAGVVTGIVIGYVGQLVTRSISANFIID</sequence>
<gene>
    <name evidence="2" type="ORF">SAMN05421659_108154</name>
</gene>
<dbReference type="STRING" id="99656.SAMN05421659_108154"/>
<evidence type="ECO:0000313" key="2">
    <source>
        <dbReference type="EMBL" id="SEW28482.1"/>
    </source>
</evidence>
<dbReference type="PIRSF" id="PIRSF027391">
    <property type="entry name" value="Hpre_diP_synt_I"/>
    <property type="match status" value="1"/>
</dbReference>
<dbReference type="InterPro" id="IPR010898">
    <property type="entry name" value="Hpre_diP_synth_I"/>
</dbReference>